<keyword evidence="2" id="KW-1185">Reference proteome</keyword>
<reference evidence="1" key="2">
    <citation type="submission" date="2015-06" db="UniProtKB">
        <authorList>
            <consortium name="EnsemblMetazoa"/>
        </authorList>
    </citation>
    <scope>IDENTIFICATION</scope>
</reference>
<accession>T1GBB2</accession>
<dbReference type="Proteomes" id="UP000015102">
    <property type="component" value="Unassembled WGS sequence"/>
</dbReference>
<dbReference type="AlphaFoldDB" id="T1GBB2"/>
<dbReference type="EnsemblMetazoa" id="MESCA000539-RA">
    <property type="protein sequence ID" value="MESCA000539-PA"/>
    <property type="gene ID" value="MESCA000539"/>
</dbReference>
<sequence>MDENYMPHRITTFRALPLRAESGAPYFMFEAILLANGSYRSIPTSVTRRPVWLLVQRFPDVL</sequence>
<evidence type="ECO:0000313" key="1">
    <source>
        <dbReference type="EnsemblMetazoa" id="MESCA000539-PA"/>
    </source>
</evidence>
<dbReference type="EMBL" id="CAQQ02066455">
    <property type="status" value="NOT_ANNOTATED_CDS"/>
    <property type="molecule type" value="Genomic_DNA"/>
</dbReference>
<reference evidence="2" key="1">
    <citation type="submission" date="2013-02" db="EMBL/GenBank/DDBJ databases">
        <authorList>
            <person name="Hughes D."/>
        </authorList>
    </citation>
    <scope>NUCLEOTIDE SEQUENCE</scope>
    <source>
        <strain>Durham</strain>
        <strain evidence="2">NC isolate 2 -- Noor lab</strain>
    </source>
</reference>
<proteinExistence type="predicted"/>
<dbReference type="EMBL" id="CAQQ02066456">
    <property type="status" value="NOT_ANNOTATED_CDS"/>
    <property type="molecule type" value="Genomic_DNA"/>
</dbReference>
<evidence type="ECO:0000313" key="2">
    <source>
        <dbReference type="Proteomes" id="UP000015102"/>
    </source>
</evidence>
<protein>
    <submittedName>
        <fullName evidence="1">Uncharacterized protein</fullName>
    </submittedName>
</protein>
<name>T1GBB2_MEGSC</name>
<dbReference type="EMBL" id="CAQQ02066454">
    <property type="status" value="NOT_ANNOTATED_CDS"/>
    <property type="molecule type" value="Genomic_DNA"/>
</dbReference>
<organism evidence="1 2">
    <name type="scientific">Megaselia scalaris</name>
    <name type="common">Humpbacked fly</name>
    <name type="synonym">Phora scalaris</name>
    <dbReference type="NCBI Taxonomy" id="36166"/>
    <lineage>
        <taxon>Eukaryota</taxon>
        <taxon>Metazoa</taxon>
        <taxon>Ecdysozoa</taxon>
        <taxon>Arthropoda</taxon>
        <taxon>Hexapoda</taxon>
        <taxon>Insecta</taxon>
        <taxon>Pterygota</taxon>
        <taxon>Neoptera</taxon>
        <taxon>Endopterygota</taxon>
        <taxon>Diptera</taxon>
        <taxon>Brachycera</taxon>
        <taxon>Muscomorpha</taxon>
        <taxon>Platypezoidea</taxon>
        <taxon>Phoridae</taxon>
        <taxon>Megaseliini</taxon>
        <taxon>Megaselia</taxon>
    </lineage>
</organism>
<dbReference type="HOGENOM" id="CLU_2906654_0_0_1"/>